<dbReference type="EMBL" id="SGIM01000004">
    <property type="protein sequence ID" value="RZF53670.1"/>
    <property type="molecule type" value="Genomic_DNA"/>
</dbReference>
<name>A0A4Q6XCF7_9GAMM</name>
<evidence type="ECO:0000313" key="2">
    <source>
        <dbReference type="Proteomes" id="UP000292110"/>
    </source>
</evidence>
<gene>
    <name evidence="1" type="ORF">EXE30_06760</name>
</gene>
<keyword evidence="2" id="KW-1185">Reference proteome</keyword>
<comment type="caution">
    <text evidence="1">The sequence shown here is derived from an EMBL/GenBank/DDBJ whole genome shotgun (WGS) entry which is preliminary data.</text>
</comment>
<evidence type="ECO:0000313" key="1">
    <source>
        <dbReference type="EMBL" id="RZF53670.1"/>
    </source>
</evidence>
<proteinExistence type="predicted"/>
<dbReference type="RefSeq" id="WP_130161740.1">
    <property type="nucleotide sequence ID" value="NZ_SGIM01000004.1"/>
</dbReference>
<protein>
    <submittedName>
        <fullName evidence="1">Uncharacterized protein</fullName>
    </submittedName>
</protein>
<dbReference type="AlphaFoldDB" id="A0A4Q6XCF7"/>
<accession>A0A4Q6XCF7</accession>
<dbReference type="Proteomes" id="UP000292110">
    <property type="component" value="Unassembled WGS sequence"/>
</dbReference>
<sequence>MKDLRFNMKIEALTTAAVMIDEISAGGLTNEHLGLSEEEFQVFLSECSKLGKSLNKQAIRLLKKRRDNQEQSQ</sequence>
<organism evidence="1 2">
    <name type="scientific">Acinetobacter halotolerans</name>
    <dbReference type="NCBI Taxonomy" id="1752076"/>
    <lineage>
        <taxon>Bacteria</taxon>
        <taxon>Pseudomonadati</taxon>
        <taxon>Pseudomonadota</taxon>
        <taxon>Gammaproteobacteria</taxon>
        <taxon>Moraxellales</taxon>
        <taxon>Moraxellaceae</taxon>
        <taxon>Acinetobacter</taxon>
    </lineage>
</organism>
<reference evidence="1 2" key="1">
    <citation type="submission" date="2019-02" db="EMBL/GenBank/DDBJ databases">
        <title>The draft genome of Acinetobacter halotolerans strain JCM 31009.</title>
        <authorList>
            <person name="Qin J."/>
            <person name="Feng Y."/>
            <person name="Nemec A."/>
            <person name="Zong Z."/>
        </authorList>
    </citation>
    <scope>NUCLEOTIDE SEQUENCE [LARGE SCALE GENOMIC DNA]</scope>
    <source>
        <strain evidence="1 2">JCM 31009</strain>
    </source>
</reference>